<evidence type="ECO:0000313" key="2">
    <source>
        <dbReference type="Proteomes" id="UP000215539"/>
    </source>
</evidence>
<dbReference type="AlphaFoldDB" id="A0AAX2GZQ5"/>
<reference evidence="1 2" key="1">
    <citation type="submission" date="2017-06" db="EMBL/GenBank/DDBJ databases">
        <authorList>
            <consortium name="Pathogen Informatics"/>
        </authorList>
    </citation>
    <scope>NUCLEOTIDE SEQUENCE [LARGE SCALE GENOMIC DNA]</scope>
    <source>
        <strain evidence="1 2">NCTC12947</strain>
    </source>
</reference>
<protein>
    <submittedName>
        <fullName evidence="1">Uncharacterized protein</fullName>
    </submittedName>
</protein>
<dbReference type="EMBL" id="LT906449">
    <property type="protein sequence ID" value="SNV13662.1"/>
    <property type="molecule type" value="Genomic_DNA"/>
</dbReference>
<accession>A0AAX2GZQ5</accession>
<name>A0AAX2GZQ5_9FLAO</name>
<proteinExistence type="predicted"/>
<sequence>MFLVKISHNKRAKLFICQFFYCEFHGPKVILFLE</sequence>
<gene>
    <name evidence="1" type="ORF">SAMEA44541418_01763</name>
</gene>
<evidence type="ECO:0000313" key="1">
    <source>
        <dbReference type="EMBL" id="SNV13662.1"/>
    </source>
</evidence>
<dbReference type="Proteomes" id="UP000215539">
    <property type="component" value="Chromosome 1"/>
</dbReference>
<organism evidence="1 2">
    <name type="scientific">Capnocytophaga haemolytica</name>
    <dbReference type="NCBI Taxonomy" id="45243"/>
    <lineage>
        <taxon>Bacteria</taxon>
        <taxon>Pseudomonadati</taxon>
        <taxon>Bacteroidota</taxon>
        <taxon>Flavobacteriia</taxon>
        <taxon>Flavobacteriales</taxon>
        <taxon>Flavobacteriaceae</taxon>
        <taxon>Capnocytophaga</taxon>
    </lineage>
</organism>